<proteinExistence type="predicted"/>
<dbReference type="InterPro" id="IPR029058">
    <property type="entry name" value="AB_hydrolase_fold"/>
</dbReference>
<gene>
    <name evidence="1" type="ORF">ACFVKH_20270</name>
</gene>
<dbReference type="Gene3D" id="3.40.50.1820">
    <property type="entry name" value="alpha/beta hydrolase"/>
    <property type="match status" value="1"/>
</dbReference>
<dbReference type="PANTHER" id="PTHR37946">
    <property type="entry name" value="SLL1969 PROTEIN"/>
    <property type="match status" value="1"/>
</dbReference>
<dbReference type="EMBL" id="JBHZOL010000119">
    <property type="protein sequence ID" value="MFE4108618.1"/>
    <property type="molecule type" value="Genomic_DNA"/>
</dbReference>
<dbReference type="RefSeq" id="WP_377968243.1">
    <property type="nucleotide sequence ID" value="NZ_JBHZOL010000119.1"/>
</dbReference>
<keyword evidence="2" id="KW-1185">Reference proteome</keyword>
<protein>
    <submittedName>
        <fullName evidence="1">Esterase/lipase family protein</fullName>
    </submittedName>
</protein>
<dbReference type="PANTHER" id="PTHR37946:SF1">
    <property type="entry name" value="SLL1969 PROTEIN"/>
    <property type="match status" value="1"/>
</dbReference>
<dbReference type="SUPFAM" id="SSF53474">
    <property type="entry name" value="alpha/beta-Hydrolases"/>
    <property type="match status" value="1"/>
</dbReference>
<evidence type="ECO:0000313" key="2">
    <source>
        <dbReference type="Proteomes" id="UP001600165"/>
    </source>
</evidence>
<comment type="caution">
    <text evidence="1">The sequence shown here is derived from an EMBL/GenBank/DDBJ whole genome shotgun (WGS) entry which is preliminary data.</text>
</comment>
<reference evidence="1 2" key="1">
    <citation type="submission" date="2024-10" db="EMBL/GenBank/DDBJ databases">
        <authorList>
            <person name="Ratan Roy A."/>
            <person name="Morales Sandoval P.H."/>
            <person name="De Los Santos Villalobos S."/>
            <person name="Chakraborty S."/>
            <person name="Mukherjee J."/>
        </authorList>
    </citation>
    <scope>NUCLEOTIDE SEQUENCE [LARGE SCALE GENOMIC DNA]</scope>
    <source>
        <strain evidence="1 2">S1</strain>
    </source>
</reference>
<accession>A0ABW6IK59</accession>
<organism evidence="1 2">
    <name type="scientific">Almyronema epifaneia S1</name>
    <dbReference type="NCBI Taxonomy" id="2991925"/>
    <lineage>
        <taxon>Bacteria</taxon>
        <taxon>Bacillati</taxon>
        <taxon>Cyanobacteriota</taxon>
        <taxon>Cyanophyceae</taxon>
        <taxon>Nodosilineales</taxon>
        <taxon>Nodosilineaceae</taxon>
        <taxon>Almyronema</taxon>
        <taxon>Almyronema epifaneia</taxon>
    </lineage>
</organism>
<dbReference type="Proteomes" id="UP001600165">
    <property type="component" value="Unassembled WGS sequence"/>
</dbReference>
<evidence type="ECO:0000313" key="1">
    <source>
        <dbReference type="EMBL" id="MFE4108618.1"/>
    </source>
</evidence>
<sequence>MKILLIHGLSRSPLSLLSLELKLKRSGYATEQFGYLAIAETFEGIVARLHRRLQQLSRQGSYSIVAHSLGGILTRAALGLGQVSWPEHVVMLGTPNQPPRLAAYAWHLPPFRWISGQCGFNLSRSAFFASLPGLSSPYTIVAGTSGPRGVWSPFGDELNDGIVAFSETRLTPTDAVVQVPVWHTFMMNDVRVQKTVLQSLRLASSV</sequence>
<name>A0ABW6IK59_9CYAN</name>